<accession>A0A9Q0CT54</accession>
<dbReference type="InterPro" id="IPR001841">
    <property type="entry name" value="Znf_RING"/>
</dbReference>
<evidence type="ECO:0000256" key="1">
    <source>
        <dbReference type="ARBA" id="ARBA00000900"/>
    </source>
</evidence>
<dbReference type="EMBL" id="JAMQYH010000002">
    <property type="protein sequence ID" value="KAJ1699571.1"/>
    <property type="molecule type" value="Genomic_DNA"/>
</dbReference>
<dbReference type="Gene3D" id="3.30.40.10">
    <property type="entry name" value="Zinc/RING finger domain, C3HC4 (zinc finger)"/>
    <property type="match status" value="1"/>
</dbReference>
<protein>
    <recommendedName>
        <fullName evidence="2">RING-type E3 ubiquitin transferase</fullName>
        <ecNumber evidence="2">2.3.2.27</ecNumber>
    </recommendedName>
</protein>
<dbReference type="SUPFAM" id="SSF57850">
    <property type="entry name" value="RING/U-box"/>
    <property type="match status" value="1"/>
</dbReference>
<evidence type="ECO:0000256" key="4">
    <source>
        <dbReference type="ARBA" id="ARBA00022723"/>
    </source>
</evidence>
<dbReference type="Pfam" id="PF19322">
    <property type="entry name" value="RKP_N"/>
    <property type="match status" value="1"/>
</dbReference>
<feature type="region of interest" description="Disordered" evidence="9">
    <location>
        <begin position="695"/>
        <end position="723"/>
    </location>
</feature>
<sequence>MAEEGKRMSPFSSGLAVLLSGDKSRGTNSQKSHLISYHDDISHQSVERTIEHILDLHHNSIHAPSHSIDTNFIRSILKDQAKRFELNHEVNNSPRKKVSLEAKSICGRFKNIRKPLLIESVAAFSSACADACVWRGKWMFEVVLETCGVQQLGWAKLSCSFTDHRGVGDDEDSYAFDGKRVTKWNKAAKSYGQPWAIGDVIGCCIDLDKGEISFYRNGSPLGVAFDGVQVSGQGDGYGFCPAVSLSDGEKCYLNFGSHPFVYPIEGFDPVQAPPPSRRFAGYLLQSLGRLLEAEALERSDSAYFHKLRRVKRFAPLKDLFDPVSRAIFSEFFGLIGNPEGQDNYPDLEYITWGPLISFLIEVLRSQEPHDRATLDHVLDLFLQYPESDMVFQELFMALSCSCKVAPLVLTECPYTGSYPYLALACQILRRREMMVLWWQSHDVTVSFEGFLSGKVPNKQDLKVLMPTVWWPALFEDSGTRSTMALTVRMLSEAISKIEELHRQLCGLVIRFTPPGLSSQASPGSVFRSFMQNLIVRARGMDHRTASGGNPSSNVLLSLYTVILHLLSEGIGSPSDEKLGFLHRGGSRHFPQNIFFRTDLYFSSLPRIGGSVNQLLKSHKFTGKELNEVEWEESFMESEDLRVTHSSVKKPCCCSPSEDDWVQTPRESLRYMGGATSGTSSKASCKVIPDRPQNVGAAECSTRGLTDEIEDDKPSSSDGSGSGFGYQSLNGLGSGASTVTNQSLSDGSAEALGEEELLDVMLLLYYMVVAPSFRQAFYHISQQTQSALLLDDTDKQIREKSCPEQVKRLKEARSVYHEELVDSVRHCSWYRISLFSRWKLRGMYASCMWVVDLLLVLSDSDSVFLYVPEYYVESLVDSFHALRRSEPPFVSSAVFLKQGLSSFVTFCVKHFNDPRILSADIKDVLLQSISVLVQYRDFLVVFENNREAVERMPRGLLSAFDNRSWIPVTNILSRLCKGCGFTSSRSTDSVSSVLFQVLLRETCIHDEELFATFLNRLFNTLSWTMTEFSMSIREMQDKHNVADLQQRKCSVIFDISCSLARLLEFCVGEIPQAFLSGPDMNLRRLTELVVFILNHIISAADTDFFDLTLRRPGEKMNRTMILAPILGIMLNILGTVGSDSESGHTSLSDVISVFCSMDCPATLHFGFQYLLNYNWSNMLRGDVATAKLAQLEELSDYFRSMSVSVEEAGHLAATEDGDDNCCICYNGESNALFEPCHHRSCFGCISRHLLNSQRCFFCNATVTSVTKV</sequence>
<keyword evidence="13" id="KW-1185">Reference proteome</keyword>
<dbReference type="FunFam" id="2.60.120.920:FF:000053">
    <property type="entry name" value="E3 ubiquitin-protein ligase RKP"/>
    <property type="match status" value="1"/>
</dbReference>
<dbReference type="PANTHER" id="PTHR13363">
    <property type="entry name" value="RING FINGER AND SRY DOMAIN-CONTAINING"/>
    <property type="match status" value="1"/>
</dbReference>
<dbReference type="Pfam" id="PF25576">
    <property type="entry name" value="TPR_RNF123"/>
    <property type="match status" value="1"/>
</dbReference>
<evidence type="ECO:0000256" key="7">
    <source>
        <dbReference type="ARBA" id="ARBA00022833"/>
    </source>
</evidence>
<evidence type="ECO:0000313" key="13">
    <source>
        <dbReference type="Proteomes" id="UP001151287"/>
    </source>
</evidence>
<dbReference type="PROSITE" id="PS50188">
    <property type="entry name" value="B302_SPRY"/>
    <property type="match status" value="1"/>
</dbReference>
<dbReference type="InterPro" id="IPR003877">
    <property type="entry name" value="SPRY_dom"/>
</dbReference>
<gene>
    <name evidence="12" type="ORF">LUZ63_008083</name>
</gene>
<evidence type="ECO:0000259" key="11">
    <source>
        <dbReference type="PROSITE" id="PS50188"/>
    </source>
</evidence>
<dbReference type="PROSITE" id="PS50089">
    <property type="entry name" value="ZF_RING_2"/>
    <property type="match status" value="1"/>
</dbReference>
<reference evidence="12" key="1">
    <citation type="journal article" date="2022" name="Cell">
        <title>Repeat-based holocentromeres influence genome architecture and karyotype evolution.</title>
        <authorList>
            <person name="Hofstatter P.G."/>
            <person name="Thangavel G."/>
            <person name="Lux T."/>
            <person name="Neumann P."/>
            <person name="Vondrak T."/>
            <person name="Novak P."/>
            <person name="Zhang M."/>
            <person name="Costa L."/>
            <person name="Castellani M."/>
            <person name="Scott A."/>
            <person name="Toegelov H."/>
            <person name="Fuchs J."/>
            <person name="Mata-Sucre Y."/>
            <person name="Dias Y."/>
            <person name="Vanzela A.L.L."/>
            <person name="Huettel B."/>
            <person name="Almeida C.C.S."/>
            <person name="Simkova H."/>
            <person name="Souza G."/>
            <person name="Pedrosa-Harand A."/>
            <person name="Macas J."/>
            <person name="Mayer K.F.X."/>
            <person name="Houben A."/>
            <person name="Marques A."/>
        </authorList>
    </citation>
    <scope>NUCLEOTIDE SEQUENCE</scope>
    <source>
        <strain evidence="12">RhyBre1mFocal</strain>
    </source>
</reference>
<name>A0A9Q0CT54_9POAL</name>
<dbReference type="InterPro" id="IPR057987">
    <property type="entry name" value="TPR_RNF123/RKP"/>
</dbReference>
<dbReference type="InterPro" id="IPR045737">
    <property type="entry name" value="RKP_N"/>
</dbReference>
<organism evidence="12 13">
    <name type="scientific">Rhynchospora breviuscula</name>
    <dbReference type="NCBI Taxonomy" id="2022672"/>
    <lineage>
        <taxon>Eukaryota</taxon>
        <taxon>Viridiplantae</taxon>
        <taxon>Streptophyta</taxon>
        <taxon>Embryophyta</taxon>
        <taxon>Tracheophyta</taxon>
        <taxon>Spermatophyta</taxon>
        <taxon>Magnoliopsida</taxon>
        <taxon>Liliopsida</taxon>
        <taxon>Poales</taxon>
        <taxon>Cyperaceae</taxon>
        <taxon>Cyperoideae</taxon>
        <taxon>Rhynchosporeae</taxon>
        <taxon>Rhynchospora</taxon>
    </lineage>
</organism>
<dbReference type="AlphaFoldDB" id="A0A9Q0CT54"/>
<evidence type="ECO:0000313" key="12">
    <source>
        <dbReference type="EMBL" id="KAJ1699571.1"/>
    </source>
</evidence>
<dbReference type="GO" id="GO:0061630">
    <property type="term" value="F:ubiquitin protein ligase activity"/>
    <property type="evidence" value="ECO:0007669"/>
    <property type="project" value="UniProtKB-EC"/>
</dbReference>
<dbReference type="EC" id="2.3.2.27" evidence="2"/>
<feature type="domain" description="RING-type" evidence="10">
    <location>
        <begin position="1220"/>
        <end position="1258"/>
    </location>
</feature>
<dbReference type="OrthoDB" id="258495at2759"/>
<evidence type="ECO:0000256" key="8">
    <source>
        <dbReference type="PROSITE-ProRule" id="PRU00175"/>
    </source>
</evidence>
<keyword evidence="4" id="KW-0479">Metal-binding</keyword>
<dbReference type="CDD" id="cd16541">
    <property type="entry name" value="RING-HC_RNF123"/>
    <property type="match status" value="1"/>
</dbReference>
<dbReference type="GO" id="GO:0008270">
    <property type="term" value="F:zinc ion binding"/>
    <property type="evidence" value="ECO:0007669"/>
    <property type="project" value="UniProtKB-KW"/>
</dbReference>
<dbReference type="InterPro" id="IPR013320">
    <property type="entry name" value="ConA-like_dom_sf"/>
</dbReference>
<proteinExistence type="predicted"/>
<dbReference type="PANTHER" id="PTHR13363:SF5">
    <property type="entry name" value="E3 UBIQUITIN-PROTEIN LIGASE RNF123"/>
    <property type="match status" value="1"/>
</dbReference>
<keyword evidence="7" id="KW-0862">Zinc</keyword>
<dbReference type="InterPro" id="IPR013083">
    <property type="entry name" value="Znf_RING/FYVE/PHD"/>
</dbReference>
<keyword evidence="6" id="KW-0833">Ubl conjugation pathway</keyword>
<dbReference type="InterPro" id="IPR045129">
    <property type="entry name" value="RNF123/RKP/RSPRY1"/>
</dbReference>
<dbReference type="InterPro" id="IPR043136">
    <property type="entry name" value="B30.2/SPRY_sf"/>
</dbReference>
<dbReference type="InterPro" id="IPR001870">
    <property type="entry name" value="B30.2/SPRY"/>
</dbReference>
<feature type="domain" description="B30.2/SPRY" evidence="11">
    <location>
        <begin position="64"/>
        <end position="260"/>
    </location>
</feature>
<comment type="catalytic activity">
    <reaction evidence="1">
        <text>S-ubiquitinyl-[E2 ubiquitin-conjugating enzyme]-L-cysteine + [acceptor protein]-L-lysine = [E2 ubiquitin-conjugating enzyme]-L-cysteine + N(6)-ubiquitinyl-[acceptor protein]-L-lysine.</text>
        <dbReference type="EC" id="2.3.2.27"/>
    </reaction>
</comment>
<dbReference type="GO" id="GO:0005737">
    <property type="term" value="C:cytoplasm"/>
    <property type="evidence" value="ECO:0007669"/>
    <property type="project" value="TreeGrafter"/>
</dbReference>
<dbReference type="Pfam" id="PF13920">
    <property type="entry name" value="zf-C3HC4_3"/>
    <property type="match status" value="1"/>
</dbReference>
<evidence type="ECO:0000256" key="5">
    <source>
        <dbReference type="ARBA" id="ARBA00022771"/>
    </source>
</evidence>
<keyword evidence="5 8" id="KW-0863">Zinc-finger</keyword>
<dbReference type="Proteomes" id="UP001151287">
    <property type="component" value="Unassembled WGS sequence"/>
</dbReference>
<evidence type="ECO:0000259" key="10">
    <source>
        <dbReference type="PROSITE" id="PS50089"/>
    </source>
</evidence>
<evidence type="ECO:0000256" key="9">
    <source>
        <dbReference type="SAM" id="MobiDB-lite"/>
    </source>
</evidence>
<evidence type="ECO:0000256" key="3">
    <source>
        <dbReference type="ARBA" id="ARBA00022679"/>
    </source>
</evidence>
<dbReference type="SUPFAM" id="SSF49899">
    <property type="entry name" value="Concanavalin A-like lectins/glucanases"/>
    <property type="match status" value="1"/>
</dbReference>
<evidence type="ECO:0000256" key="6">
    <source>
        <dbReference type="ARBA" id="ARBA00022786"/>
    </source>
</evidence>
<dbReference type="GO" id="GO:0016567">
    <property type="term" value="P:protein ubiquitination"/>
    <property type="evidence" value="ECO:0007669"/>
    <property type="project" value="UniProtKB-ARBA"/>
</dbReference>
<keyword evidence="3" id="KW-0808">Transferase</keyword>
<dbReference type="Gene3D" id="2.60.120.920">
    <property type="match status" value="1"/>
</dbReference>
<dbReference type="FunFam" id="3.30.40.10:FF:000133">
    <property type="entry name" value="E3 ubiquitin-protein ligase RNF123"/>
    <property type="match status" value="1"/>
</dbReference>
<dbReference type="GO" id="GO:0051603">
    <property type="term" value="P:proteolysis involved in protein catabolic process"/>
    <property type="evidence" value="ECO:0007669"/>
    <property type="project" value="TreeGrafter"/>
</dbReference>
<dbReference type="SMART" id="SM00449">
    <property type="entry name" value="SPRY"/>
    <property type="match status" value="1"/>
</dbReference>
<comment type="caution">
    <text evidence="12">The sequence shown here is derived from an EMBL/GenBank/DDBJ whole genome shotgun (WGS) entry which is preliminary data.</text>
</comment>
<dbReference type="Pfam" id="PF00622">
    <property type="entry name" value="SPRY"/>
    <property type="match status" value="1"/>
</dbReference>
<evidence type="ECO:0000256" key="2">
    <source>
        <dbReference type="ARBA" id="ARBA00012483"/>
    </source>
</evidence>